<evidence type="ECO:0000256" key="3">
    <source>
        <dbReference type="ARBA" id="ARBA00023163"/>
    </source>
</evidence>
<keyword evidence="1" id="KW-0805">Transcription regulation</keyword>
<dbReference type="Pfam" id="PF07702">
    <property type="entry name" value="UTRA"/>
    <property type="match status" value="1"/>
</dbReference>
<sequence length="245" mass="27077">MTDDKRRTDPAVPRYAYVESQLRQRITSGEWAPGQAIPAEKALCTAYGVSRITIRHALQRLVNSGLLIREQGRGTYVREPGLTARTRSVRSFTAEMHDLGMKPGSRLLSLEEMAAPADVAAALRLDVGARVIRAHRVRLGDGQPIGVQNAYLVAERFPELTGIALDGESLYSVLQTNYGVIPEEAQETFTAGLVSQEEARLLKVPVGAPAFYVERVTYDGRLPFEYVASVMRGDRYQVTVTIRNT</sequence>
<dbReference type="InterPro" id="IPR011663">
    <property type="entry name" value="UTRA"/>
</dbReference>
<keyword evidence="6" id="KW-1185">Reference proteome</keyword>
<dbReference type="PRINTS" id="PR00035">
    <property type="entry name" value="HTHGNTR"/>
</dbReference>
<evidence type="ECO:0000256" key="1">
    <source>
        <dbReference type="ARBA" id="ARBA00023015"/>
    </source>
</evidence>
<dbReference type="SUPFAM" id="SSF64288">
    <property type="entry name" value="Chorismate lyase-like"/>
    <property type="match status" value="1"/>
</dbReference>
<protein>
    <submittedName>
        <fullName evidence="5">GntR family transcriptional regulator</fullName>
    </submittedName>
</protein>
<dbReference type="Pfam" id="PF00392">
    <property type="entry name" value="GntR"/>
    <property type="match status" value="1"/>
</dbReference>
<keyword evidence="2" id="KW-0238">DNA-binding</keyword>
<reference evidence="5 6" key="1">
    <citation type="submission" date="2024-09" db="EMBL/GenBank/DDBJ databases">
        <authorList>
            <person name="Sun Q."/>
            <person name="Mori K."/>
        </authorList>
    </citation>
    <scope>NUCLEOTIDE SEQUENCE [LARGE SCALE GENOMIC DNA]</scope>
    <source>
        <strain evidence="5 6">TBRC 0563</strain>
    </source>
</reference>
<dbReference type="Gene3D" id="3.40.1410.10">
    <property type="entry name" value="Chorismate lyase-like"/>
    <property type="match status" value="1"/>
</dbReference>
<dbReference type="PROSITE" id="PS50949">
    <property type="entry name" value="HTH_GNTR"/>
    <property type="match status" value="1"/>
</dbReference>
<proteinExistence type="predicted"/>
<dbReference type="PANTHER" id="PTHR44846">
    <property type="entry name" value="MANNOSYL-D-GLYCERATE TRANSPORT/METABOLISM SYSTEM REPRESSOR MNGR-RELATED"/>
    <property type="match status" value="1"/>
</dbReference>
<evidence type="ECO:0000256" key="2">
    <source>
        <dbReference type="ARBA" id="ARBA00023125"/>
    </source>
</evidence>
<dbReference type="PANTHER" id="PTHR44846:SF1">
    <property type="entry name" value="MANNOSYL-D-GLYCERATE TRANSPORT_METABOLISM SYSTEM REPRESSOR MNGR-RELATED"/>
    <property type="match status" value="1"/>
</dbReference>
<dbReference type="InterPro" id="IPR000524">
    <property type="entry name" value="Tscrpt_reg_HTH_GntR"/>
</dbReference>
<dbReference type="CDD" id="cd07377">
    <property type="entry name" value="WHTH_GntR"/>
    <property type="match status" value="1"/>
</dbReference>
<dbReference type="SMART" id="SM00866">
    <property type="entry name" value="UTRA"/>
    <property type="match status" value="1"/>
</dbReference>
<dbReference type="InterPro" id="IPR050679">
    <property type="entry name" value="Bact_HTH_transcr_reg"/>
</dbReference>
<name>A0ABV5YL30_9ACTN</name>
<keyword evidence="3" id="KW-0804">Transcription</keyword>
<organism evidence="5 6">
    <name type="scientific">Actinoallomurus acaciae</name>
    <dbReference type="NCBI Taxonomy" id="502577"/>
    <lineage>
        <taxon>Bacteria</taxon>
        <taxon>Bacillati</taxon>
        <taxon>Actinomycetota</taxon>
        <taxon>Actinomycetes</taxon>
        <taxon>Streptosporangiales</taxon>
        <taxon>Thermomonosporaceae</taxon>
        <taxon>Actinoallomurus</taxon>
    </lineage>
</organism>
<dbReference type="InterPro" id="IPR036390">
    <property type="entry name" value="WH_DNA-bd_sf"/>
</dbReference>
<dbReference type="Gene3D" id="1.10.10.10">
    <property type="entry name" value="Winged helix-like DNA-binding domain superfamily/Winged helix DNA-binding domain"/>
    <property type="match status" value="1"/>
</dbReference>
<evidence type="ECO:0000313" key="5">
    <source>
        <dbReference type="EMBL" id="MFB9835752.1"/>
    </source>
</evidence>
<dbReference type="RefSeq" id="WP_378207858.1">
    <property type="nucleotide sequence ID" value="NZ_JBHLZP010000224.1"/>
</dbReference>
<gene>
    <name evidence="5" type="ORF">ACFFNX_26575</name>
</gene>
<evidence type="ECO:0000259" key="4">
    <source>
        <dbReference type="PROSITE" id="PS50949"/>
    </source>
</evidence>
<feature type="domain" description="HTH gntR-type" evidence="4">
    <location>
        <begin position="12"/>
        <end position="80"/>
    </location>
</feature>
<dbReference type="SMART" id="SM00345">
    <property type="entry name" value="HTH_GNTR"/>
    <property type="match status" value="1"/>
</dbReference>
<dbReference type="InterPro" id="IPR036388">
    <property type="entry name" value="WH-like_DNA-bd_sf"/>
</dbReference>
<evidence type="ECO:0000313" key="6">
    <source>
        <dbReference type="Proteomes" id="UP001589627"/>
    </source>
</evidence>
<accession>A0ABV5YL30</accession>
<dbReference type="EMBL" id="JBHLZP010000224">
    <property type="protein sequence ID" value="MFB9835752.1"/>
    <property type="molecule type" value="Genomic_DNA"/>
</dbReference>
<dbReference type="SUPFAM" id="SSF46785">
    <property type="entry name" value="Winged helix' DNA-binding domain"/>
    <property type="match status" value="1"/>
</dbReference>
<dbReference type="InterPro" id="IPR028978">
    <property type="entry name" value="Chorismate_lyase_/UTRA_dom_sf"/>
</dbReference>
<dbReference type="Proteomes" id="UP001589627">
    <property type="component" value="Unassembled WGS sequence"/>
</dbReference>
<comment type="caution">
    <text evidence="5">The sequence shown here is derived from an EMBL/GenBank/DDBJ whole genome shotgun (WGS) entry which is preliminary data.</text>
</comment>